<feature type="non-terminal residue" evidence="1">
    <location>
        <position position="89"/>
    </location>
</feature>
<dbReference type="SUPFAM" id="SSF48498">
    <property type="entry name" value="Tetracyclin repressor-like, C-terminal domain"/>
    <property type="match status" value="1"/>
</dbReference>
<protein>
    <submittedName>
        <fullName evidence="1">Uncharacterized protein</fullName>
    </submittedName>
</protein>
<evidence type="ECO:0000313" key="1">
    <source>
        <dbReference type="EMBL" id="HCT14479.1"/>
    </source>
</evidence>
<dbReference type="STRING" id="863239.GCA_000213935_00488"/>
<dbReference type="InterPro" id="IPR036271">
    <property type="entry name" value="Tet_transcr_reg_TetR-rel_C_sf"/>
</dbReference>
<dbReference type="EMBL" id="DQID01000177">
    <property type="protein sequence ID" value="HCT14479.1"/>
    <property type="molecule type" value="Genomic_DNA"/>
</dbReference>
<dbReference type="Proteomes" id="UP000261739">
    <property type="component" value="Unassembled WGS sequence"/>
</dbReference>
<accession>A0A3D4SYX9</accession>
<comment type="caution">
    <text evidence="1">The sequence shown here is derived from an EMBL/GenBank/DDBJ whole genome shotgun (WGS) entry which is preliminary data.</text>
</comment>
<reference evidence="1 2" key="1">
    <citation type="journal article" date="2018" name="Nat. Biotechnol.">
        <title>A standardized bacterial taxonomy based on genome phylogeny substantially revises the tree of life.</title>
        <authorList>
            <person name="Parks D.H."/>
            <person name="Chuvochina M."/>
            <person name="Waite D.W."/>
            <person name="Rinke C."/>
            <person name="Skarshewski A."/>
            <person name="Chaumeil P.A."/>
            <person name="Hugenholtz P."/>
        </authorList>
    </citation>
    <scope>NUCLEOTIDE SEQUENCE [LARGE SCALE GENOMIC DNA]</scope>
    <source>
        <strain evidence="1">UBA11247</strain>
    </source>
</reference>
<proteinExistence type="predicted"/>
<name>A0A3D4SYX9_9CORY</name>
<evidence type="ECO:0000313" key="2">
    <source>
        <dbReference type="Proteomes" id="UP000261739"/>
    </source>
</evidence>
<gene>
    <name evidence="1" type="ORF">DIW82_06725</name>
</gene>
<organism evidence="1 2">
    <name type="scientific">Corynebacterium nuruki</name>
    <dbReference type="NCBI Taxonomy" id="1032851"/>
    <lineage>
        <taxon>Bacteria</taxon>
        <taxon>Bacillati</taxon>
        <taxon>Actinomycetota</taxon>
        <taxon>Actinomycetes</taxon>
        <taxon>Mycobacteriales</taxon>
        <taxon>Corynebacteriaceae</taxon>
        <taxon>Corynebacterium</taxon>
    </lineage>
</organism>
<sequence length="89" mass="9925">MFLERVTEGSWRLLTRYPGLSAVTAEREDLPAAAVHLRDEVYTTLGGHGFSRRQTRFAMVCIEQLTTSAADLLHHQLEALTRAADPTEA</sequence>
<dbReference type="AlphaFoldDB" id="A0A3D4SYX9"/>
<dbReference type="Gene3D" id="1.10.357.10">
    <property type="entry name" value="Tetracycline Repressor, domain 2"/>
    <property type="match status" value="1"/>
</dbReference>